<dbReference type="Proteomes" id="UP000006055">
    <property type="component" value="Chromosome"/>
</dbReference>
<feature type="coiled-coil region" evidence="1">
    <location>
        <begin position="74"/>
        <end position="101"/>
    </location>
</feature>
<dbReference type="EMBL" id="CP003360">
    <property type="protein sequence ID" value="AFM27268.1"/>
    <property type="molecule type" value="Genomic_DNA"/>
</dbReference>
<protein>
    <submittedName>
        <fullName evidence="2">Uncharacterized protein</fullName>
    </submittedName>
</protein>
<dbReference type="HOGENOM" id="CLU_2154325_0_0_7"/>
<evidence type="ECO:0000313" key="2">
    <source>
        <dbReference type="EMBL" id="AFM27268.1"/>
    </source>
</evidence>
<evidence type="ECO:0000256" key="1">
    <source>
        <dbReference type="SAM" id="Coils"/>
    </source>
</evidence>
<proteinExistence type="predicted"/>
<gene>
    <name evidence="2" type="ordered locus">Desti_4645</name>
</gene>
<organism evidence="2 3">
    <name type="scientific">Desulfomonile tiedjei (strain ATCC 49306 / DSM 6799 / DCB-1)</name>
    <dbReference type="NCBI Taxonomy" id="706587"/>
    <lineage>
        <taxon>Bacteria</taxon>
        <taxon>Pseudomonadati</taxon>
        <taxon>Thermodesulfobacteriota</taxon>
        <taxon>Desulfomonilia</taxon>
        <taxon>Desulfomonilales</taxon>
        <taxon>Desulfomonilaceae</taxon>
        <taxon>Desulfomonile</taxon>
    </lineage>
</organism>
<name>I4CCH7_DESTA</name>
<dbReference type="KEGG" id="dti:Desti_4645"/>
<keyword evidence="1" id="KW-0175">Coiled coil</keyword>
<dbReference type="AlphaFoldDB" id="I4CCH7"/>
<sequence length="111" mass="12535">MGLQVPGEQSDGTFIFAEGEECCGCGLAQVVTGQEEAILAKMRELKDQVRPLVLKMKALQNTVGESSHEVFPEFTQLSTELEDLRLQWKEWEQKLEDAIESKMIMLGHRNP</sequence>
<reference evidence="3" key="1">
    <citation type="submission" date="2012-06" db="EMBL/GenBank/DDBJ databases">
        <title>Complete sequence of chromosome of Desulfomonile tiedjei DSM 6799.</title>
        <authorList>
            <person name="Lucas S."/>
            <person name="Copeland A."/>
            <person name="Lapidus A."/>
            <person name="Glavina del Rio T."/>
            <person name="Dalin E."/>
            <person name="Tice H."/>
            <person name="Bruce D."/>
            <person name="Goodwin L."/>
            <person name="Pitluck S."/>
            <person name="Peters L."/>
            <person name="Ovchinnikova G."/>
            <person name="Zeytun A."/>
            <person name="Lu M."/>
            <person name="Kyrpides N."/>
            <person name="Mavromatis K."/>
            <person name="Ivanova N."/>
            <person name="Brettin T."/>
            <person name="Detter J.C."/>
            <person name="Han C."/>
            <person name="Larimer F."/>
            <person name="Land M."/>
            <person name="Hauser L."/>
            <person name="Markowitz V."/>
            <person name="Cheng J.-F."/>
            <person name="Hugenholtz P."/>
            <person name="Woyke T."/>
            <person name="Wu D."/>
            <person name="Spring S."/>
            <person name="Schroeder M."/>
            <person name="Brambilla E."/>
            <person name="Klenk H.-P."/>
            <person name="Eisen J.A."/>
        </authorList>
    </citation>
    <scope>NUCLEOTIDE SEQUENCE [LARGE SCALE GENOMIC DNA]</scope>
    <source>
        <strain evidence="3">ATCC 49306 / DSM 6799 / DCB-1</strain>
    </source>
</reference>
<evidence type="ECO:0000313" key="3">
    <source>
        <dbReference type="Proteomes" id="UP000006055"/>
    </source>
</evidence>
<dbReference type="RefSeq" id="WP_014812378.1">
    <property type="nucleotide sequence ID" value="NC_018025.1"/>
</dbReference>
<accession>I4CCH7</accession>
<keyword evidence="3" id="KW-1185">Reference proteome</keyword>